<dbReference type="Proteomes" id="UP000241818">
    <property type="component" value="Unassembled WGS sequence"/>
</dbReference>
<dbReference type="GeneID" id="36573462"/>
<feature type="chain" id="PRO_5015643124" description="Phospholipase/carboxylesterase/thioesterase domain-containing protein" evidence="2">
    <location>
        <begin position="27"/>
        <end position="295"/>
    </location>
</feature>
<dbReference type="PANTHER" id="PTHR10655:SF67">
    <property type="entry name" value="PHOSPHOLIPASE_CARBOXYLESTERASE SUPERFAMILY (AFU_ORTHOLOGUE AFUA_5G09340)"/>
    <property type="match status" value="1"/>
</dbReference>
<proteinExistence type="inferred from homology"/>
<comment type="similarity">
    <text evidence="1">Belongs to the AB hydrolase superfamily. AB hydrolase 2 family.</text>
</comment>
<evidence type="ECO:0000256" key="1">
    <source>
        <dbReference type="ARBA" id="ARBA00006499"/>
    </source>
</evidence>
<dbReference type="InParanoid" id="A0A2T3B9G4"/>
<dbReference type="AlphaFoldDB" id="A0A2T3B9G4"/>
<keyword evidence="2" id="KW-0732">Signal</keyword>
<gene>
    <name evidence="4" type="ORF">M430DRAFT_26376</name>
</gene>
<dbReference type="InterPro" id="IPR029058">
    <property type="entry name" value="AB_hydrolase_fold"/>
</dbReference>
<dbReference type="PANTHER" id="PTHR10655">
    <property type="entry name" value="LYSOPHOSPHOLIPASE-RELATED"/>
    <property type="match status" value="1"/>
</dbReference>
<keyword evidence="5" id="KW-1185">Reference proteome</keyword>
<dbReference type="GO" id="GO:0005737">
    <property type="term" value="C:cytoplasm"/>
    <property type="evidence" value="ECO:0007669"/>
    <property type="project" value="TreeGrafter"/>
</dbReference>
<dbReference type="Gene3D" id="3.40.50.1820">
    <property type="entry name" value="alpha/beta hydrolase"/>
    <property type="match status" value="1"/>
</dbReference>
<evidence type="ECO:0000259" key="3">
    <source>
        <dbReference type="Pfam" id="PF02230"/>
    </source>
</evidence>
<dbReference type="OrthoDB" id="437457at2759"/>
<name>A0A2T3B9G4_AMORE</name>
<feature type="domain" description="Phospholipase/carboxylesterase/thioesterase" evidence="3">
    <location>
        <begin position="74"/>
        <end position="251"/>
    </location>
</feature>
<sequence length="295" mass="32036">MPGGEDTFWLWRCRSVLSCLLPLGCCESTTSTIQPPSPAASEAKLNHRIRMPPPRLPRKEDFPPNLVLDIVPPSKGAPVNVLLLLHGIGDTNRQFTELAKILNLPETVCISLQGFSPIPPFFTGSSTPAFHWANDMLIDSQTGTVDLGGGGFDRPARTLRTAVLDVLTTTCAFPARNILFLGYGQGAMLPLYFAASNPDIILGGIVAIGARLPSSSYPTRKSKTPVLLCGGSRSREVTRSAVDALKASFEDTKYVKWEKPDDSMPANREEMLPIMQFFARRLQSRAGVPEGAVEV</sequence>
<dbReference type="EMBL" id="KZ679008">
    <property type="protein sequence ID" value="PSS23482.1"/>
    <property type="molecule type" value="Genomic_DNA"/>
</dbReference>
<dbReference type="RefSeq" id="XP_024723528.1">
    <property type="nucleotide sequence ID" value="XM_024865381.1"/>
</dbReference>
<dbReference type="InterPro" id="IPR050565">
    <property type="entry name" value="LYPA1-2/EST-like"/>
</dbReference>
<evidence type="ECO:0000256" key="2">
    <source>
        <dbReference type="SAM" id="SignalP"/>
    </source>
</evidence>
<organism evidence="4 5">
    <name type="scientific">Amorphotheca resinae ATCC 22711</name>
    <dbReference type="NCBI Taxonomy" id="857342"/>
    <lineage>
        <taxon>Eukaryota</taxon>
        <taxon>Fungi</taxon>
        <taxon>Dikarya</taxon>
        <taxon>Ascomycota</taxon>
        <taxon>Pezizomycotina</taxon>
        <taxon>Leotiomycetes</taxon>
        <taxon>Helotiales</taxon>
        <taxon>Amorphothecaceae</taxon>
        <taxon>Amorphotheca</taxon>
    </lineage>
</organism>
<dbReference type="Pfam" id="PF02230">
    <property type="entry name" value="Abhydrolase_2"/>
    <property type="match status" value="1"/>
</dbReference>
<accession>A0A2T3B9G4</accession>
<evidence type="ECO:0000313" key="4">
    <source>
        <dbReference type="EMBL" id="PSS23482.1"/>
    </source>
</evidence>
<dbReference type="STRING" id="857342.A0A2T3B9G4"/>
<reference evidence="4 5" key="1">
    <citation type="journal article" date="2018" name="New Phytol.">
        <title>Comparative genomics and transcriptomics depict ericoid mycorrhizal fungi as versatile saprotrophs and plant mutualists.</title>
        <authorList>
            <person name="Martino E."/>
            <person name="Morin E."/>
            <person name="Grelet G.A."/>
            <person name="Kuo A."/>
            <person name="Kohler A."/>
            <person name="Daghino S."/>
            <person name="Barry K.W."/>
            <person name="Cichocki N."/>
            <person name="Clum A."/>
            <person name="Dockter R.B."/>
            <person name="Hainaut M."/>
            <person name="Kuo R.C."/>
            <person name="LaButti K."/>
            <person name="Lindahl B.D."/>
            <person name="Lindquist E.A."/>
            <person name="Lipzen A."/>
            <person name="Khouja H.R."/>
            <person name="Magnuson J."/>
            <person name="Murat C."/>
            <person name="Ohm R.A."/>
            <person name="Singer S.W."/>
            <person name="Spatafora J.W."/>
            <person name="Wang M."/>
            <person name="Veneault-Fourrey C."/>
            <person name="Henrissat B."/>
            <person name="Grigoriev I.V."/>
            <person name="Martin F.M."/>
            <person name="Perotto S."/>
        </authorList>
    </citation>
    <scope>NUCLEOTIDE SEQUENCE [LARGE SCALE GENOMIC DNA]</scope>
    <source>
        <strain evidence="4 5">ATCC 22711</strain>
    </source>
</reference>
<feature type="signal peptide" evidence="2">
    <location>
        <begin position="1"/>
        <end position="26"/>
    </location>
</feature>
<dbReference type="SUPFAM" id="SSF53474">
    <property type="entry name" value="alpha/beta-Hydrolases"/>
    <property type="match status" value="1"/>
</dbReference>
<protein>
    <recommendedName>
        <fullName evidence="3">Phospholipase/carboxylesterase/thioesterase domain-containing protein</fullName>
    </recommendedName>
</protein>
<evidence type="ECO:0000313" key="5">
    <source>
        <dbReference type="Proteomes" id="UP000241818"/>
    </source>
</evidence>
<dbReference type="GO" id="GO:0008474">
    <property type="term" value="F:palmitoyl-(protein) hydrolase activity"/>
    <property type="evidence" value="ECO:0007669"/>
    <property type="project" value="TreeGrafter"/>
</dbReference>
<dbReference type="GO" id="GO:0052689">
    <property type="term" value="F:carboxylic ester hydrolase activity"/>
    <property type="evidence" value="ECO:0007669"/>
    <property type="project" value="TreeGrafter"/>
</dbReference>
<dbReference type="InterPro" id="IPR003140">
    <property type="entry name" value="PLipase/COase/thioEstase"/>
</dbReference>